<dbReference type="PROSITE" id="PS50096">
    <property type="entry name" value="IQ"/>
    <property type="match status" value="2"/>
</dbReference>
<organism evidence="2 3">
    <name type="scientific">Mya arenaria</name>
    <name type="common">Soft-shell clam</name>
    <dbReference type="NCBI Taxonomy" id="6604"/>
    <lineage>
        <taxon>Eukaryota</taxon>
        <taxon>Metazoa</taxon>
        <taxon>Spiralia</taxon>
        <taxon>Lophotrochozoa</taxon>
        <taxon>Mollusca</taxon>
        <taxon>Bivalvia</taxon>
        <taxon>Autobranchia</taxon>
        <taxon>Heteroconchia</taxon>
        <taxon>Euheterodonta</taxon>
        <taxon>Imparidentia</taxon>
        <taxon>Neoheterodontei</taxon>
        <taxon>Myida</taxon>
        <taxon>Myoidea</taxon>
        <taxon>Myidae</taxon>
        <taxon>Mya</taxon>
    </lineage>
</organism>
<dbReference type="CDD" id="cd23767">
    <property type="entry name" value="IQCD"/>
    <property type="match status" value="1"/>
</dbReference>
<evidence type="ECO:0000313" key="2">
    <source>
        <dbReference type="EMBL" id="WAR00856.1"/>
    </source>
</evidence>
<accession>A0ABY7DX20</accession>
<dbReference type="EMBL" id="CP111014">
    <property type="protein sequence ID" value="WAR00856.1"/>
    <property type="molecule type" value="Genomic_DNA"/>
</dbReference>
<dbReference type="InterPro" id="IPR000048">
    <property type="entry name" value="IQ_motif_EF-hand-BS"/>
</dbReference>
<feature type="compositionally biased region" description="Low complexity" evidence="1">
    <location>
        <begin position="338"/>
        <end position="352"/>
    </location>
</feature>
<dbReference type="Proteomes" id="UP001164746">
    <property type="component" value="Chromosome 3"/>
</dbReference>
<dbReference type="PANTHER" id="PTHR35978">
    <property type="entry name" value="IQ DOMAIN-CONTAINING PROTEIN M"/>
    <property type="match status" value="1"/>
</dbReference>
<dbReference type="Pfam" id="PF00612">
    <property type="entry name" value="IQ"/>
    <property type="match status" value="2"/>
</dbReference>
<evidence type="ECO:0000313" key="3">
    <source>
        <dbReference type="Proteomes" id="UP001164746"/>
    </source>
</evidence>
<sequence>MMDFHSDMRRRLSHNPTSSAGIGLEMSEDQSSAVLGLQKRMVHSIASLVNPHAKLAETEAIKQEQQLMRQQMSATPFRMQPSRSQSSAGGTPIDLQAHIPVLRAVSVSSNRPASISAFNSFRDDHLYGQDILSKLKFVGRSGTALDVRYAAHAQAEMPERHTRDVIRLYSSLSQQPPAAPPYETQIHTQSLEEFYEAAEHYYPTRLPKHGSARTRSAPAPRMKSGKMPSSGRAEVKTAGMGGKGRRNTEIEETKSSAKRQPKQSAQKSAKSSGVACNEEDEVLYSAERPTSAVRLETVVGLIDHVKDEMNYFKEKLAPAPMAGFRQPASTGVSNKPLSRPGSTASRASRPRSSNPPPRRSPSPQARPGTPMESEEILMGEAEVPGDTYRSVILSTRPHSATLNKAVDWRGKVTSEAPRIKTKLRFGGHSYVKKSKPSLRSVGSQSAGKRPKTAPVPIKEKWNTKEKETEIALPEVRIKNFPDIVPTYPSYPIKKQIDKPRVLITITECDKNERVPQAVSNTMTQVDDRDMDRIMTIQHLLGSSDSRYGSMGSLFLDEDFLRSFNARYTTRSSMSHLTTDSQNREFVSFVGPTPRLNPTDIRPGTKTSSKKLEVKQIPEESVEDGGGSTDTEVPPLDLYTKEEDQEERTCLEETGTVQLEVSVTDQEDLQVVRKDTTEVSKGEGVEEEVSVRELVQVSTEDVGDDVHIEVTALPAAGFPTSPPAHGNATLKSLSTSDTWHYSSESKAKGDLNTYPSGTQDVDFHKQLAKPKKPVTGRPRPFSAFDSRTSGHWAKSIVKPDNYCFECIPEENMTSKVGRSAGRTPGGPQTPAGQVLRMARRQNEYFKKAPPLRTPPSIPSGHQMLIKQSPRQGQQYSSELEHHARKVNSPRHFMEQDGPRRSNSVVELRKDLCRSAPASFQHDADDIMGSLSVISLRAPRAQTAPNSHIHTKPGLVDQLAPHIEEGVEGEGENPVPVAKLARVTPRTRQSLTHTGRPIPQVKRIPDPDAENQAALKQREAAAAVDIQRIFRGYVCRNAYRKLVWENREHDEDKQTAIMENKKQYRQHQGRMTSIYNRPPLDPALLQWAHDFKAVQGQHAERRQAKMNNLAEHIYHPKDFGPSKRDMHKASVTIQKYVRGFMVRKRFEKLRRKAVFCGTTWELAVKDYKQMLLRVQRWHGIEKPATPFTLHHMEDQFDKKAFGGDLEMMELDAFFRECDLYPSAAEIEEGLDVITNGQALRKATGLKKADALNLMFYIYVPPGAGLENTRQSTWMNPIINGQEARKMIGSEFVETAPLKPCAAMVMKSRRERREKEEEERERQRLASKAGGSDSDSDDSITLKRSSVEKTRKMLASKK</sequence>
<protein>
    <submittedName>
        <fullName evidence="2">IQCM-like protein</fullName>
    </submittedName>
</protein>
<dbReference type="SMART" id="SM00015">
    <property type="entry name" value="IQ"/>
    <property type="match status" value="2"/>
</dbReference>
<feature type="region of interest" description="Disordered" evidence="1">
    <location>
        <begin position="203"/>
        <end position="276"/>
    </location>
</feature>
<feature type="region of interest" description="Disordered" evidence="1">
    <location>
        <begin position="591"/>
        <end position="634"/>
    </location>
</feature>
<feature type="compositionally biased region" description="Basic and acidic residues" evidence="1">
    <location>
        <begin position="246"/>
        <end position="255"/>
    </location>
</feature>
<feature type="compositionally biased region" description="Low complexity" evidence="1">
    <location>
        <begin position="262"/>
        <end position="272"/>
    </location>
</feature>
<feature type="region of interest" description="Disordered" evidence="1">
    <location>
        <begin position="322"/>
        <end position="371"/>
    </location>
</feature>
<gene>
    <name evidence="2" type="ORF">MAR_025228</name>
</gene>
<dbReference type="Gene3D" id="1.20.5.190">
    <property type="match status" value="1"/>
</dbReference>
<dbReference type="PANTHER" id="PTHR35978:SF1">
    <property type="entry name" value="IQ DOMAIN-CONTAINING PROTEIN M"/>
    <property type="match status" value="1"/>
</dbReference>
<feature type="region of interest" description="Disordered" evidence="1">
    <location>
        <begin position="1"/>
        <end position="24"/>
    </location>
</feature>
<feature type="compositionally biased region" description="Basic and acidic residues" evidence="1">
    <location>
        <begin position="1"/>
        <end position="10"/>
    </location>
</feature>
<keyword evidence="3" id="KW-1185">Reference proteome</keyword>
<feature type="compositionally biased region" description="Polar residues" evidence="1">
    <location>
        <begin position="327"/>
        <end position="336"/>
    </location>
</feature>
<feature type="region of interest" description="Disordered" evidence="1">
    <location>
        <begin position="1304"/>
        <end position="1355"/>
    </location>
</feature>
<feature type="region of interest" description="Disordered" evidence="1">
    <location>
        <begin position="433"/>
        <end position="453"/>
    </location>
</feature>
<name>A0ABY7DX20_MYAAR</name>
<feature type="compositionally biased region" description="Basic and acidic residues" evidence="1">
    <location>
        <begin position="1308"/>
        <end position="1321"/>
    </location>
</feature>
<feature type="region of interest" description="Disordered" evidence="1">
    <location>
        <begin position="981"/>
        <end position="1003"/>
    </location>
</feature>
<evidence type="ECO:0000256" key="1">
    <source>
        <dbReference type="SAM" id="MobiDB-lite"/>
    </source>
</evidence>
<reference evidence="2" key="1">
    <citation type="submission" date="2022-11" db="EMBL/GenBank/DDBJ databases">
        <title>Centuries of genome instability and evolution in soft-shell clam transmissible cancer (bioRxiv).</title>
        <authorList>
            <person name="Hart S.F.M."/>
            <person name="Yonemitsu M.A."/>
            <person name="Giersch R.M."/>
            <person name="Beal B.F."/>
            <person name="Arriagada G."/>
            <person name="Davis B.W."/>
            <person name="Ostrander E.A."/>
            <person name="Goff S.P."/>
            <person name="Metzger M.J."/>
        </authorList>
    </citation>
    <scope>NUCLEOTIDE SEQUENCE</scope>
    <source>
        <strain evidence="2">MELC-2E11</strain>
        <tissue evidence="2">Siphon/mantle</tissue>
    </source>
</reference>
<proteinExistence type="predicted"/>